<organism evidence="1 2">
    <name type="scientific">Eleutherodactylus coqui</name>
    <name type="common">Puerto Rican coqui</name>
    <dbReference type="NCBI Taxonomy" id="57060"/>
    <lineage>
        <taxon>Eukaryota</taxon>
        <taxon>Metazoa</taxon>
        <taxon>Chordata</taxon>
        <taxon>Craniata</taxon>
        <taxon>Vertebrata</taxon>
        <taxon>Euteleostomi</taxon>
        <taxon>Amphibia</taxon>
        <taxon>Batrachia</taxon>
        <taxon>Anura</taxon>
        <taxon>Neobatrachia</taxon>
        <taxon>Hyloidea</taxon>
        <taxon>Eleutherodactylidae</taxon>
        <taxon>Eleutherodactylinae</taxon>
        <taxon>Eleutherodactylus</taxon>
        <taxon>Eleutherodactylus</taxon>
    </lineage>
</organism>
<accession>A0A8J6BRN6</accession>
<name>A0A8J6BRN6_ELECQ</name>
<keyword evidence="2" id="KW-1185">Reference proteome</keyword>
<evidence type="ECO:0000313" key="2">
    <source>
        <dbReference type="Proteomes" id="UP000770717"/>
    </source>
</evidence>
<proteinExistence type="predicted"/>
<reference evidence="1" key="1">
    <citation type="thesis" date="2020" institute="ProQuest LLC" country="789 East Eisenhower Parkway, Ann Arbor, MI, USA">
        <title>Comparative Genomics and Chromosome Evolution.</title>
        <authorList>
            <person name="Mudd A.B."/>
        </authorList>
    </citation>
    <scope>NUCLEOTIDE SEQUENCE</scope>
    <source>
        <strain evidence="1">HN-11 Male</strain>
        <tissue evidence="1">Kidney and liver</tissue>
    </source>
</reference>
<comment type="caution">
    <text evidence="1">The sequence shown here is derived from an EMBL/GenBank/DDBJ whole genome shotgun (WGS) entry which is preliminary data.</text>
</comment>
<protein>
    <submittedName>
        <fullName evidence="1">Uncharacterized protein</fullName>
    </submittedName>
</protein>
<evidence type="ECO:0000313" key="1">
    <source>
        <dbReference type="EMBL" id="KAG9466738.1"/>
    </source>
</evidence>
<dbReference type="AlphaFoldDB" id="A0A8J6BRN6"/>
<dbReference type="EMBL" id="WNTK01001865">
    <property type="protein sequence ID" value="KAG9466738.1"/>
    <property type="molecule type" value="Genomic_DNA"/>
</dbReference>
<gene>
    <name evidence="1" type="ORF">GDO78_016199</name>
</gene>
<dbReference type="Proteomes" id="UP000770717">
    <property type="component" value="Unassembled WGS sequence"/>
</dbReference>
<sequence length="67" mass="7213">MLALKLLAGEDEASTSKVSSDIRNMIAMKMKIQPSSKIHIMKSHRKSSASAPPPSVCVAPPHLLFVV</sequence>